<feature type="region of interest" description="Disordered" evidence="41">
    <location>
        <begin position="798"/>
        <end position="832"/>
    </location>
</feature>
<evidence type="ECO:0000256" key="20">
    <source>
        <dbReference type="ARBA" id="ARBA00022840"/>
    </source>
</evidence>
<keyword evidence="13" id="KW-1003">Cell membrane</keyword>
<evidence type="ECO:0000256" key="34">
    <source>
        <dbReference type="ARBA" id="ARBA00047753"/>
    </source>
</evidence>
<dbReference type="InterPro" id="IPR011527">
    <property type="entry name" value="ABC1_TM_dom"/>
</dbReference>
<comment type="catalytic activity">
    <reaction evidence="37">
        <text>pheophorbide a(in) + ATP + H2O = pheophorbide a(out) + ADP + phosphate + H(+)</text>
        <dbReference type="Rhea" id="RHEA:61360"/>
        <dbReference type="ChEBI" id="CHEBI:15377"/>
        <dbReference type="ChEBI" id="CHEBI:15378"/>
        <dbReference type="ChEBI" id="CHEBI:30616"/>
        <dbReference type="ChEBI" id="CHEBI:43474"/>
        <dbReference type="ChEBI" id="CHEBI:58687"/>
        <dbReference type="ChEBI" id="CHEBI:456216"/>
    </reaction>
    <physiologicalReaction direction="left-to-right" evidence="37">
        <dbReference type="Rhea" id="RHEA:61361"/>
    </physiologicalReaction>
</comment>
<feature type="transmembrane region" description="Helical" evidence="42">
    <location>
        <begin position="464"/>
        <end position="485"/>
    </location>
</feature>
<dbReference type="GO" id="GO:0005789">
    <property type="term" value="C:endoplasmic reticulum membrane"/>
    <property type="evidence" value="ECO:0007669"/>
    <property type="project" value="UniProtKB-SubCell"/>
</dbReference>
<evidence type="ECO:0000256" key="1">
    <source>
        <dbReference type="ARBA" id="ARBA00004146"/>
    </source>
</evidence>
<feature type="transmembrane region" description="Helical" evidence="42">
    <location>
        <begin position="21"/>
        <end position="40"/>
    </location>
</feature>
<accession>A0AAN4ZTM2</accession>
<feature type="domain" description="ABC transporter" evidence="43">
    <location>
        <begin position="561"/>
        <end position="795"/>
    </location>
</feature>
<keyword evidence="27" id="KW-0458">Lysosome</keyword>
<dbReference type="GO" id="GO:0005741">
    <property type="term" value="C:mitochondrial outer membrane"/>
    <property type="evidence" value="ECO:0007669"/>
    <property type="project" value="UniProtKB-SubCell"/>
</dbReference>
<evidence type="ECO:0000256" key="37">
    <source>
        <dbReference type="ARBA" id="ARBA00048455"/>
    </source>
</evidence>
<dbReference type="EC" id="7.6.2.5" evidence="30"/>
<dbReference type="GO" id="GO:0015439">
    <property type="term" value="F:ABC-type heme transporter activity"/>
    <property type="evidence" value="ECO:0007669"/>
    <property type="project" value="UniProtKB-EC"/>
</dbReference>
<evidence type="ECO:0000313" key="46">
    <source>
        <dbReference type="Proteomes" id="UP001328107"/>
    </source>
</evidence>
<feature type="domain" description="ABC transmembrane type-1" evidence="44">
    <location>
        <begin position="234"/>
        <end position="527"/>
    </location>
</feature>
<evidence type="ECO:0000256" key="5">
    <source>
        <dbReference type="ARBA" id="ARBA00004414"/>
    </source>
</evidence>
<evidence type="ECO:0000256" key="26">
    <source>
        <dbReference type="ARBA" id="ARBA00023157"/>
    </source>
</evidence>
<evidence type="ECO:0000256" key="31">
    <source>
        <dbReference type="ARBA" id="ARBA00024439"/>
    </source>
</evidence>
<sequence length="832" mass="93239">MASIAEICPAWWPIAPTCSHMISFGVITSLSIVTLITILLPKRDSIPYTNLAAPSARPTAFPLPVVLAGISIVLELSLTIAYIFYIFYVHEYSHILAAFCLVRVAFWLLALISYAKMRSSTSLLLSLLVVLVLQSIPFTDWATYFPEHAFANGQFVFFAVEYTFIALSLIMVFAGRLGERRGTRGGGYDAEPMMNGGSSNAANRSTWAGFSRKCALMAPYVWPKKSLGLQLRVAVCLFLLLFGRLINVALPLYNKWIVDGLATPATFSYWLIVISSVLKFLQGNGAMGGFLNTIRSYLWVPIQQYTTREIEVELFEHLHALSLRWHLSRKTGMVLRVMDRGTNSINQILNYLLFNIVPTIADILIAVVFFFSAFSISFGFIVLITMIAYLVCTIKVTEWRTKFQREMNEKDNASSAIGTDSLLNYETVKYYGNEQFETDRFRHSIVQYQEAEWKSNASLAALNIIQNSIIGVGMTIGSILVVYFIKIQTEATIRPLSVGDYVLFTTYMLQLYAPLNFFGTVYRVIQKSFIDMEQMFDLMAEEVEVKDSPDASEYHLSDGTIAVRDLSFEYHAGKQVLENIDFSVSSGETVALVGPSGSGKSTIVRLLFRLFEAGSGSIDYDGSDVRKLRMASLRKQIGIVPQDTVLFNDTIRYNIRFGRPSAADEEVEEAAKAAMIHDKILTLPNGYDTVVGERGLKLSGGEKQRVAIARTILKQPQFIFLDEATSALDTHTERAIQKCLEELCASRTTVVVAHRLSTIVRASQILVLDKGRIAERGTHQQLLEANGIYARMWTSQMAESKEGTAETVNEEPKKDEQPEEKRMPPSHHHHHH</sequence>
<evidence type="ECO:0000256" key="14">
    <source>
        <dbReference type="ARBA" id="ARBA00022525"/>
    </source>
</evidence>
<dbReference type="Pfam" id="PF00664">
    <property type="entry name" value="ABC_membrane"/>
    <property type="match status" value="1"/>
</dbReference>
<feature type="transmembrane region" description="Helical" evidence="42">
    <location>
        <begin position="505"/>
        <end position="525"/>
    </location>
</feature>
<dbReference type="GO" id="GO:0000139">
    <property type="term" value="C:Golgi membrane"/>
    <property type="evidence" value="ECO:0007669"/>
    <property type="project" value="UniProtKB-SubCell"/>
</dbReference>
<evidence type="ECO:0000256" key="25">
    <source>
        <dbReference type="ARBA" id="ARBA00023136"/>
    </source>
</evidence>
<evidence type="ECO:0000256" key="18">
    <source>
        <dbReference type="ARBA" id="ARBA00022787"/>
    </source>
</evidence>
<evidence type="ECO:0000256" key="27">
    <source>
        <dbReference type="ARBA" id="ARBA00023228"/>
    </source>
</evidence>
<dbReference type="InterPro" id="IPR032410">
    <property type="entry name" value="ABCB6_N"/>
</dbReference>
<feature type="transmembrane region" description="Helical" evidence="42">
    <location>
        <begin position="94"/>
        <end position="115"/>
    </location>
</feature>
<dbReference type="InterPro" id="IPR027417">
    <property type="entry name" value="P-loop_NTPase"/>
</dbReference>
<comment type="subcellular location">
    <subcellularLocation>
        <location evidence="8">Cell membrane</location>
        <topology evidence="8">Multi-pass membrane protein</topology>
    </subcellularLocation>
    <subcellularLocation>
        <location evidence="1">Early endosome membrane</location>
    </subcellularLocation>
    <subcellularLocation>
        <location evidence="6">Endoplasmic reticulum membrane</location>
        <topology evidence="6">Multi-pass membrane protein</topology>
    </subcellularLocation>
    <subcellularLocation>
        <location evidence="3">Endosome membrane</location>
        <topology evidence="3">Multi-pass membrane protein</topology>
    </subcellularLocation>
    <subcellularLocation>
        <location evidence="2">Endosome</location>
        <location evidence="2">Multivesicular body membrane</location>
    </subcellularLocation>
    <subcellularLocation>
        <location evidence="9">Golgi apparatus membrane</location>
        <topology evidence="9">Multi-pass membrane protein</topology>
    </subcellularLocation>
    <subcellularLocation>
        <location evidence="5">Late endosome membrane</location>
    </subcellularLocation>
    <subcellularLocation>
        <location evidence="10">Lysosome membrane</location>
    </subcellularLocation>
    <subcellularLocation>
        <location evidence="28">Melanosome membrane</location>
    </subcellularLocation>
    <subcellularLocation>
        <location evidence="4">Mitochondrion outer membrane</location>
        <topology evidence="4">Multi-pass membrane protein</topology>
    </subcellularLocation>
    <subcellularLocation>
        <location evidence="7">Secreted</location>
        <location evidence="7">Extracellular exosome</location>
    </subcellularLocation>
</comment>
<dbReference type="PANTHER" id="PTHR24221">
    <property type="entry name" value="ATP-BINDING CASSETTE SUB-FAMILY B"/>
    <property type="match status" value="1"/>
</dbReference>
<evidence type="ECO:0000256" key="16">
    <source>
        <dbReference type="ARBA" id="ARBA00022741"/>
    </source>
</evidence>
<name>A0AAN4ZTM2_9BILA</name>
<evidence type="ECO:0000256" key="10">
    <source>
        <dbReference type="ARBA" id="ARBA00004656"/>
    </source>
</evidence>
<feature type="transmembrane region" description="Helical" evidence="42">
    <location>
        <begin position="376"/>
        <end position="397"/>
    </location>
</feature>
<evidence type="ECO:0000256" key="8">
    <source>
        <dbReference type="ARBA" id="ARBA00004651"/>
    </source>
</evidence>
<keyword evidence="23" id="KW-0333">Golgi apparatus</keyword>
<feature type="transmembrane region" description="Helical" evidence="42">
    <location>
        <begin position="231"/>
        <end position="250"/>
    </location>
</feature>
<keyword evidence="26" id="KW-1015">Disulfide bond</keyword>
<evidence type="ECO:0000256" key="38">
    <source>
        <dbReference type="ARBA" id="ARBA00048510"/>
    </source>
</evidence>
<comment type="catalytic activity">
    <reaction evidence="40">
        <text>coproporphyrin I(in) + ATP + H2O = coproporphyrin I(out) + ADP + phosphate + H(+)</text>
        <dbReference type="Rhea" id="RHEA:66768"/>
        <dbReference type="ChEBI" id="CHEBI:15377"/>
        <dbReference type="ChEBI" id="CHEBI:15378"/>
        <dbReference type="ChEBI" id="CHEBI:30616"/>
        <dbReference type="ChEBI" id="CHEBI:43474"/>
        <dbReference type="ChEBI" id="CHEBI:167478"/>
        <dbReference type="ChEBI" id="CHEBI:456216"/>
    </reaction>
    <physiologicalReaction direction="left-to-right" evidence="40">
        <dbReference type="Rhea" id="RHEA:66769"/>
    </physiologicalReaction>
</comment>
<feature type="transmembrane region" description="Helical" evidence="42">
    <location>
        <begin position="256"/>
        <end position="278"/>
    </location>
</feature>
<evidence type="ECO:0000256" key="41">
    <source>
        <dbReference type="SAM" id="MobiDB-lite"/>
    </source>
</evidence>
<evidence type="ECO:0000256" key="7">
    <source>
        <dbReference type="ARBA" id="ARBA00004550"/>
    </source>
</evidence>
<protein>
    <recommendedName>
        <fullName evidence="31">ATP-binding cassette sub-family B member 6</fullName>
        <ecNumber evidence="30">7.6.2.5</ecNumber>
    </recommendedName>
    <alternativeName>
        <fullName evidence="32">ABC-type heme transporter ABCB6</fullName>
    </alternativeName>
</protein>
<dbReference type="PANTHER" id="PTHR24221:SF654">
    <property type="entry name" value="ATP-BINDING CASSETTE SUB-FAMILY B MEMBER 6"/>
    <property type="match status" value="1"/>
</dbReference>
<keyword evidence="14" id="KW-0964">Secreted</keyword>
<feature type="compositionally biased region" description="Basic and acidic residues" evidence="41">
    <location>
        <begin position="799"/>
        <end position="823"/>
    </location>
</feature>
<keyword evidence="46" id="KW-1185">Reference proteome</keyword>
<keyword evidence="25 42" id="KW-0472">Membrane</keyword>
<keyword evidence="21" id="KW-1278">Translocase</keyword>
<evidence type="ECO:0000256" key="4">
    <source>
        <dbReference type="ARBA" id="ARBA00004374"/>
    </source>
</evidence>
<evidence type="ECO:0000256" key="30">
    <source>
        <dbReference type="ARBA" id="ARBA00024385"/>
    </source>
</evidence>
<dbReference type="Proteomes" id="UP001328107">
    <property type="component" value="Unassembled WGS sequence"/>
</dbReference>
<keyword evidence="22 42" id="KW-1133">Transmembrane helix</keyword>
<dbReference type="GO" id="GO:0005765">
    <property type="term" value="C:lysosomal membrane"/>
    <property type="evidence" value="ECO:0007669"/>
    <property type="project" value="UniProtKB-SubCell"/>
</dbReference>
<comment type="catalytic activity">
    <reaction evidence="34">
        <text>coproporphyrinogen III(in) + ATP + H2O = coproporphyrinogen III(out) + ADP + phosphate + H(+)</text>
        <dbReference type="Rhea" id="RHEA:66680"/>
        <dbReference type="ChEBI" id="CHEBI:15377"/>
        <dbReference type="ChEBI" id="CHEBI:15378"/>
        <dbReference type="ChEBI" id="CHEBI:30616"/>
        <dbReference type="ChEBI" id="CHEBI:43474"/>
        <dbReference type="ChEBI" id="CHEBI:57309"/>
        <dbReference type="ChEBI" id="CHEBI:456216"/>
    </reaction>
    <physiologicalReaction direction="left-to-right" evidence="34">
        <dbReference type="Rhea" id="RHEA:66681"/>
    </physiologicalReaction>
</comment>
<gene>
    <name evidence="45" type="ORF">PMAYCL1PPCAC_14427</name>
</gene>
<keyword evidence="20" id="KW-0067">ATP-binding</keyword>
<dbReference type="GO" id="GO:0020037">
    <property type="term" value="F:heme binding"/>
    <property type="evidence" value="ECO:0007669"/>
    <property type="project" value="TreeGrafter"/>
</dbReference>
<evidence type="ECO:0000256" key="17">
    <source>
        <dbReference type="ARBA" id="ARBA00022753"/>
    </source>
</evidence>
<evidence type="ECO:0000256" key="12">
    <source>
        <dbReference type="ARBA" id="ARBA00022448"/>
    </source>
</evidence>
<dbReference type="InterPro" id="IPR017871">
    <property type="entry name" value="ABC_transporter-like_CS"/>
</dbReference>
<evidence type="ECO:0000256" key="35">
    <source>
        <dbReference type="ARBA" id="ARBA00047789"/>
    </source>
</evidence>
<dbReference type="InterPro" id="IPR003439">
    <property type="entry name" value="ABC_transporter-like_ATP-bd"/>
</dbReference>
<evidence type="ECO:0000259" key="43">
    <source>
        <dbReference type="PROSITE" id="PS50893"/>
    </source>
</evidence>
<evidence type="ECO:0000256" key="15">
    <source>
        <dbReference type="ARBA" id="ARBA00022692"/>
    </source>
</evidence>
<proteinExistence type="inferred from homology"/>
<evidence type="ECO:0000256" key="19">
    <source>
        <dbReference type="ARBA" id="ARBA00022824"/>
    </source>
</evidence>
<feature type="transmembrane region" description="Helical" evidence="42">
    <location>
        <begin position="61"/>
        <end position="88"/>
    </location>
</feature>
<evidence type="ECO:0000256" key="29">
    <source>
        <dbReference type="ARBA" id="ARBA00024363"/>
    </source>
</evidence>
<dbReference type="SUPFAM" id="SSF52540">
    <property type="entry name" value="P-loop containing nucleoside triphosphate hydrolases"/>
    <property type="match status" value="1"/>
</dbReference>
<dbReference type="InterPro" id="IPR039421">
    <property type="entry name" value="Type_1_exporter"/>
</dbReference>
<dbReference type="PROSITE" id="PS50929">
    <property type="entry name" value="ABC_TM1F"/>
    <property type="match status" value="1"/>
</dbReference>
<comment type="catalytic activity">
    <reaction evidence="39">
        <text>coproporphyrin III(in) + ATP + H2O = coproporphyrin III(out) + ADP + phosphate + H(+)</text>
        <dbReference type="Rhea" id="RHEA:66664"/>
        <dbReference type="ChEBI" id="CHEBI:15377"/>
        <dbReference type="ChEBI" id="CHEBI:15378"/>
        <dbReference type="ChEBI" id="CHEBI:30616"/>
        <dbReference type="ChEBI" id="CHEBI:43474"/>
        <dbReference type="ChEBI" id="CHEBI:131725"/>
        <dbReference type="ChEBI" id="CHEBI:456216"/>
    </reaction>
    <physiologicalReaction direction="left-to-right" evidence="39">
        <dbReference type="Rhea" id="RHEA:66665"/>
    </physiologicalReaction>
</comment>
<organism evidence="45 46">
    <name type="scientific">Pristionchus mayeri</name>
    <dbReference type="NCBI Taxonomy" id="1317129"/>
    <lineage>
        <taxon>Eukaryota</taxon>
        <taxon>Metazoa</taxon>
        <taxon>Ecdysozoa</taxon>
        <taxon>Nematoda</taxon>
        <taxon>Chromadorea</taxon>
        <taxon>Rhabditida</taxon>
        <taxon>Rhabditina</taxon>
        <taxon>Diplogasteromorpha</taxon>
        <taxon>Diplogasteroidea</taxon>
        <taxon>Neodiplogasteridae</taxon>
        <taxon>Pristionchus</taxon>
    </lineage>
</organism>
<evidence type="ECO:0000256" key="36">
    <source>
        <dbReference type="ARBA" id="ARBA00048309"/>
    </source>
</evidence>
<evidence type="ECO:0000256" key="21">
    <source>
        <dbReference type="ARBA" id="ARBA00022967"/>
    </source>
</evidence>
<comment type="caution">
    <text evidence="45">The sequence shown here is derived from an EMBL/GenBank/DDBJ whole genome shotgun (WGS) entry which is preliminary data.</text>
</comment>
<keyword evidence="24" id="KW-0496">Mitochondrion</keyword>
<evidence type="ECO:0000256" key="3">
    <source>
        <dbReference type="ARBA" id="ARBA00004337"/>
    </source>
</evidence>
<dbReference type="AlphaFoldDB" id="A0AAN4ZTM2"/>
<dbReference type="SMART" id="SM00382">
    <property type="entry name" value="AAA"/>
    <property type="match status" value="1"/>
</dbReference>
<keyword evidence="12" id="KW-0813">Transport</keyword>
<dbReference type="InterPro" id="IPR003593">
    <property type="entry name" value="AAA+_ATPase"/>
</dbReference>
<dbReference type="GO" id="GO:0032585">
    <property type="term" value="C:multivesicular body membrane"/>
    <property type="evidence" value="ECO:0007669"/>
    <property type="project" value="UniProtKB-SubCell"/>
</dbReference>
<reference evidence="46" key="1">
    <citation type="submission" date="2022-10" db="EMBL/GenBank/DDBJ databases">
        <title>Genome assembly of Pristionchus species.</title>
        <authorList>
            <person name="Yoshida K."/>
            <person name="Sommer R.J."/>
        </authorList>
    </citation>
    <scope>NUCLEOTIDE SEQUENCE [LARGE SCALE GENOMIC DNA]</scope>
    <source>
        <strain evidence="46">RS5460</strain>
    </source>
</reference>
<comment type="catalytic activity">
    <reaction evidence="36">
        <text>protoporphyrin IX(in) + ATP + H2O = protoporphyrin IX(out) + ADP + phosphate + H(+)</text>
        <dbReference type="Rhea" id="RHEA:61336"/>
        <dbReference type="ChEBI" id="CHEBI:15377"/>
        <dbReference type="ChEBI" id="CHEBI:15378"/>
        <dbReference type="ChEBI" id="CHEBI:30616"/>
        <dbReference type="ChEBI" id="CHEBI:43474"/>
        <dbReference type="ChEBI" id="CHEBI:57306"/>
        <dbReference type="ChEBI" id="CHEBI:456216"/>
    </reaction>
    <physiologicalReaction direction="left-to-right" evidence="36">
        <dbReference type="Rhea" id="RHEA:61337"/>
    </physiologicalReaction>
</comment>
<evidence type="ECO:0000256" key="9">
    <source>
        <dbReference type="ARBA" id="ARBA00004653"/>
    </source>
</evidence>
<dbReference type="Gene3D" id="3.40.50.300">
    <property type="entry name" value="P-loop containing nucleotide triphosphate hydrolases"/>
    <property type="match status" value="1"/>
</dbReference>
<evidence type="ECO:0000259" key="44">
    <source>
        <dbReference type="PROSITE" id="PS50929"/>
    </source>
</evidence>
<feature type="transmembrane region" description="Helical" evidence="42">
    <location>
        <begin position="122"/>
        <end position="143"/>
    </location>
</feature>
<keyword evidence="16" id="KW-0547">Nucleotide-binding</keyword>
<comment type="subunit">
    <text evidence="11">Homodimer.</text>
</comment>
<dbReference type="SUPFAM" id="SSF90123">
    <property type="entry name" value="ABC transporter transmembrane region"/>
    <property type="match status" value="1"/>
</dbReference>
<dbReference type="GO" id="GO:0005576">
    <property type="term" value="C:extracellular region"/>
    <property type="evidence" value="ECO:0007669"/>
    <property type="project" value="UniProtKB-SubCell"/>
</dbReference>
<comment type="catalytic activity">
    <reaction evidence="35">
        <text>uroporphyrin I(in) + ATP + H2O = uroporphyrin I(out) + ADP + phosphate + H(+)</text>
        <dbReference type="Rhea" id="RHEA:66772"/>
        <dbReference type="ChEBI" id="CHEBI:15377"/>
        <dbReference type="ChEBI" id="CHEBI:15378"/>
        <dbReference type="ChEBI" id="CHEBI:30616"/>
        <dbReference type="ChEBI" id="CHEBI:43474"/>
        <dbReference type="ChEBI" id="CHEBI:167480"/>
        <dbReference type="ChEBI" id="CHEBI:456216"/>
    </reaction>
    <physiologicalReaction direction="left-to-right" evidence="35">
        <dbReference type="Rhea" id="RHEA:66773"/>
    </physiologicalReaction>
</comment>
<dbReference type="FunFam" id="3.40.50.300:FF:000186">
    <property type="entry name" value="ATP-binding cassette sub-family B member 7, mitochondrial"/>
    <property type="match status" value="1"/>
</dbReference>
<dbReference type="PROSITE" id="PS50893">
    <property type="entry name" value="ABC_TRANSPORTER_2"/>
    <property type="match status" value="1"/>
</dbReference>
<dbReference type="Gene3D" id="1.20.1560.10">
    <property type="entry name" value="ABC transporter type 1, transmembrane domain"/>
    <property type="match status" value="1"/>
</dbReference>
<dbReference type="Pfam" id="PF16185">
    <property type="entry name" value="MTABC_N"/>
    <property type="match status" value="1"/>
</dbReference>
<evidence type="ECO:0000256" key="32">
    <source>
        <dbReference type="ARBA" id="ARBA00031413"/>
    </source>
</evidence>
<keyword evidence="17" id="KW-0967">Endosome</keyword>
<evidence type="ECO:0000256" key="40">
    <source>
        <dbReference type="ARBA" id="ARBA00049398"/>
    </source>
</evidence>
<dbReference type="GO" id="GO:0005886">
    <property type="term" value="C:plasma membrane"/>
    <property type="evidence" value="ECO:0007669"/>
    <property type="project" value="UniProtKB-SubCell"/>
</dbReference>
<evidence type="ECO:0000256" key="24">
    <source>
        <dbReference type="ARBA" id="ARBA00023128"/>
    </source>
</evidence>
<evidence type="ECO:0000256" key="6">
    <source>
        <dbReference type="ARBA" id="ARBA00004477"/>
    </source>
</evidence>
<evidence type="ECO:0000256" key="39">
    <source>
        <dbReference type="ARBA" id="ARBA00048636"/>
    </source>
</evidence>
<dbReference type="CDD" id="cd18581">
    <property type="entry name" value="ABC_6TM_ABCB6"/>
    <property type="match status" value="1"/>
</dbReference>
<dbReference type="PROSITE" id="PS00211">
    <property type="entry name" value="ABC_TRANSPORTER_1"/>
    <property type="match status" value="1"/>
</dbReference>
<keyword evidence="19" id="KW-0256">Endoplasmic reticulum</keyword>
<evidence type="ECO:0000256" key="11">
    <source>
        <dbReference type="ARBA" id="ARBA00011738"/>
    </source>
</evidence>
<feature type="transmembrane region" description="Helical" evidence="42">
    <location>
        <begin position="155"/>
        <end position="174"/>
    </location>
</feature>
<evidence type="ECO:0000256" key="2">
    <source>
        <dbReference type="ARBA" id="ARBA00004333"/>
    </source>
</evidence>
<dbReference type="GO" id="GO:0031901">
    <property type="term" value="C:early endosome membrane"/>
    <property type="evidence" value="ECO:0007669"/>
    <property type="project" value="UniProtKB-SubCell"/>
</dbReference>
<dbReference type="EMBL" id="BTRK01000003">
    <property type="protein sequence ID" value="GMR44232.1"/>
    <property type="molecule type" value="Genomic_DNA"/>
</dbReference>
<evidence type="ECO:0000313" key="45">
    <source>
        <dbReference type="EMBL" id="GMR44232.1"/>
    </source>
</evidence>
<evidence type="ECO:0000256" key="33">
    <source>
        <dbReference type="ARBA" id="ARBA00047649"/>
    </source>
</evidence>
<keyword evidence="15 42" id="KW-0812">Transmembrane</keyword>
<comment type="catalytic activity">
    <reaction evidence="38">
        <text>uroporphyrin III(in) + ATP + H2O = uroporphyrin III(out) + ADP + phosphate + H(+)</text>
        <dbReference type="Rhea" id="RHEA:66776"/>
        <dbReference type="ChEBI" id="CHEBI:15377"/>
        <dbReference type="ChEBI" id="CHEBI:15378"/>
        <dbReference type="ChEBI" id="CHEBI:30616"/>
        <dbReference type="ChEBI" id="CHEBI:43474"/>
        <dbReference type="ChEBI" id="CHEBI:167479"/>
        <dbReference type="ChEBI" id="CHEBI:456216"/>
    </reaction>
    <physiologicalReaction direction="left-to-right" evidence="38">
        <dbReference type="Rhea" id="RHEA:66777"/>
    </physiologicalReaction>
</comment>
<dbReference type="GO" id="GO:0005524">
    <property type="term" value="F:ATP binding"/>
    <property type="evidence" value="ECO:0007669"/>
    <property type="project" value="UniProtKB-KW"/>
</dbReference>
<evidence type="ECO:0000256" key="28">
    <source>
        <dbReference type="ARBA" id="ARBA00024320"/>
    </source>
</evidence>
<evidence type="ECO:0000256" key="22">
    <source>
        <dbReference type="ARBA" id="ARBA00022989"/>
    </source>
</evidence>
<comment type="catalytic activity">
    <reaction evidence="33">
        <text>heme b(in) + ATP + H2O = heme b(out) + ADP + phosphate + H(+)</text>
        <dbReference type="Rhea" id="RHEA:19261"/>
        <dbReference type="ChEBI" id="CHEBI:15377"/>
        <dbReference type="ChEBI" id="CHEBI:15378"/>
        <dbReference type="ChEBI" id="CHEBI:30616"/>
        <dbReference type="ChEBI" id="CHEBI:43474"/>
        <dbReference type="ChEBI" id="CHEBI:60344"/>
        <dbReference type="ChEBI" id="CHEBI:456216"/>
        <dbReference type="EC" id="7.6.2.5"/>
    </reaction>
    <physiologicalReaction direction="left-to-right" evidence="33">
        <dbReference type="Rhea" id="RHEA:19262"/>
    </physiologicalReaction>
</comment>
<evidence type="ECO:0000256" key="13">
    <source>
        <dbReference type="ARBA" id="ARBA00022475"/>
    </source>
</evidence>
<keyword evidence="18" id="KW-1000">Mitochondrion outer membrane</keyword>
<dbReference type="Pfam" id="PF00005">
    <property type="entry name" value="ABC_tran"/>
    <property type="match status" value="1"/>
</dbReference>
<dbReference type="InterPro" id="IPR036640">
    <property type="entry name" value="ABC1_TM_sf"/>
</dbReference>
<dbReference type="GO" id="GO:0016887">
    <property type="term" value="F:ATP hydrolysis activity"/>
    <property type="evidence" value="ECO:0007669"/>
    <property type="project" value="InterPro"/>
</dbReference>
<evidence type="ECO:0000256" key="23">
    <source>
        <dbReference type="ARBA" id="ARBA00023034"/>
    </source>
</evidence>
<comment type="similarity">
    <text evidence="29">Belongs to the ABC transporter superfamily. ABCB family. Heavy Metal importer (TC 3.A.1.210) subfamily.</text>
</comment>
<evidence type="ECO:0000256" key="42">
    <source>
        <dbReference type="SAM" id="Phobius"/>
    </source>
</evidence>
<feature type="transmembrane region" description="Helical" evidence="42">
    <location>
        <begin position="348"/>
        <end position="370"/>
    </location>
</feature>